<evidence type="ECO:0000313" key="7">
    <source>
        <dbReference type="EMBL" id="MDT7829927.1"/>
    </source>
</evidence>
<evidence type="ECO:0000256" key="4">
    <source>
        <dbReference type="PROSITE-ProRule" id="PRU00433"/>
    </source>
</evidence>
<protein>
    <submittedName>
        <fullName evidence="7">C-type cytochrome</fullName>
    </submittedName>
</protein>
<evidence type="ECO:0000256" key="3">
    <source>
        <dbReference type="ARBA" id="ARBA00023004"/>
    </source>
</evidence>
<dbReference type="InterPro" id="IPR036909">
    <property type="entry name" value="Cyt_c-like_dom_sf"/>
</dbReference>
<evidence type="ECO:0000256" key="1">
    <source>
        <dbReference type="ARBA" id="ARBA00022617"/>
    </source>
</evidence>
<dbReference type="RefSeq" id="WP_314016186.1">
    <property type="nucleotide sequence ID" value="NZ_JAVTTP010000001.1"/>
</dbReference>
<evidence type="ECO:0000259" key="6">
    <source>
        <dbReference type="PROSITE" id="PS51007"/>
    </source>
</evidence>
<dbReference type="InterPro" id="IPR011041">
    <property type="entry name" value="Quinoprot_gluc/sorb_DH_b-prop"/>
</dbReference>
<evidence type="ECO:0000256" key="5">
    <source>
        <dbReference type="SAM" id="MobiDB-lite"/>
    </source>
</evidence>
<dbReference type="EMBL" id="JAVTTP010000001">
    <property type="protein sequence ID" value="MDT7829927.1"/>
    <property type="molecule type" value="Genomic_DNA"/>
</dbReference>
<dbReference type="InterPro" id="IPR009056">
    <property type="entry name" value="Cyt_c-like_dom"/>
</dbReference>
<keyword evidence="1 4" id="KW-0349">Heme</keyword>
<keyword evidence="2 4" id="KW-0479">Metal-binding</keyword>
<feature type="domain" description="Cytochrome c" evidence="6">
    <location>
        <begin position="615"/>
        <end position="709"/>
    </location>
</feature>
<comment type="caution">
    <text evidence="7">The sequence shown here is derived from an EMBL/GenBank/DDBJ whole genome shotgun (WGS) entry which is preliminary data.</text>
</comment>
<dbReference type="PROSITE" id="PS51007">
    <property type="entry name" value="CYTC"/>
    <property type="match status" value="1"/>
</dbReference>
<gene>
    <name evidence="7" type="ORF">RQM65_14765</name>
</gene>
<evidence type="ECO:0000313" key="8">
    <source>
        <dbReference type="Proteomes" id="UP001250656"/>
    </source>
</evidence>
<proteinExistence type="predicted"/>
<feature type="region of interest" description="Disordered" evidence="5">
    <location>
        <begin position="722"/>
        <end position="745"/>
    </location>
</feature>
<evidence type="ECO:0000256" key="2">
    <source>
        <dbReference type="ARBA" id="ARBA00022723"/>
    </source>
</evidence>
<dbReference type="Pfam" id="PF23500">
    <property type="entry name" value="DUF7133"/>
    <property type="match status" value="1"/>
</dbReference>
<sequence length="745" mass="83965">MKTKVFIALLCFSLIHCKPSEEEPTLSLEDYRIEEGFDLQLLASEPLLKSPVAMDFDNGGRIWVCEMPGFMSNIEGKDEDKPSGTIRILEDSDGDGIMDRSKVFLDSLVMPRALALVYGGLLYAEPPNLWFVDIENDKPVNPVLVDSLYAPEGNPEYQSNGLVLNIDNWIYNARLPYRYQRKNGKWHREPTSMRGQWGITHDNFGRLYYNNNARQILGDYALPNRLIRNRYLNPKYGINRLLTDDQRVYPLHAASVNRGYAPGVLDKEGVLQEVTAAAGPLIYRGGSFPAEYDQNAFVCVPEANLIKRNILTFHGDSISARQAWQGKEFLAATDEGFRPVSLSNGPDGSLYVVDMHIGVIQHYAFLSPYLKEKALKKELDTLTGYGRILKIEKTGSESSKTPNFGELDGPELALLLRHKNGWIRDRAQHYLIFKDTSREALSDVKRLALDTEHPVTQIHALYTLKGWDALTFETLKTIAKEGSTDVVAHAIVLMEDFVSQQYSAAAQAIFQDILDQGDRSLDYYLASTLGTWATVSEKKFMPLIDKLYHTYNENRILGEALLSGMGATSDALLTRWEENPDFKEGDLQKRMLESLERKKEDKPNSIFTETAITMDTRTKGAKLYRQICSVCHGINGEGADGVAPPLMNSDWVANSPERLGLIILHGLSGPIHVNGERYEFNQAMPGLNGNPNLSDRDISDITTYISNAFSRTPNWIKPEKIKELRNQKPENGGEYTEKELLRYSE</sequence>
<dbReference type="Proteomes" id="UP001250656">
    <property type="component" value="Unassembled WGS sequence"/>
</dbReference>
<organism evidence="7 8">
    <name type="scientific">Pricia mediterranea</name>
    <dbReference type="NCBI Taxonomy" id="3076079"/>
    <lineage>
        <taxon>Bacteria</taxon>
        <taxon>Pseudomonadati</taxon>
        <taxon>Bacteroidota</taxon>
        <taxon>Flavobacteriia</taxon>
        <taxon>Flavobacteriales</taxon>
        <taxon>Flavobacteriaceae</taxon>
        <taxon>Pricia</taxon>
    </lineage>
</organism>
<accession>A0ABU3L8C1</accession>
<dbReference type="InterPro" id="IPR055557">
    <property type="entry name" value="DUF7133"/>
</dbReference>
<name>A0ABU3L8C1_9FLAO</name>
<dbReference type="SUPFAM" id="SSF50952">
    <property type="entry name" value="Soluble quinoprotein glucose dehydrogenase"/>
    <property type="match status" value="1"/>
</dbReference>
<reference evidence="7 8" key="1">
    <citation type="submission" date="2023-09" db="EMBL/GenBank/DDBJ databases">
        <title>Novel taxa isolated from Blanes Bay.</title>
        <authorList>
            <person name="Rey-Velasco X."/>
            <person name="Lucena T."/>
        </authorList>
    </citation>
    <scope>NUCLEOTIDE SEQUENCE [LARGE SCALE GENOMIC DNA]</scope>
    <source>
        <strain evidence="7 8">S334</strain>
    </source>
</reference>
<dbReference type="Pfam" id="PF00034">
    <property type="entry name" value="Cytochrom_C"/>
    <property type="match status" value="1"/>
</dbReference>
<dbReference type="PANTHER" id="PTHR33546:SF1">
    <property type="entry name" value="LARGE, MULTIFUNCTIONAL SECRETED PROTEIN"/>
    <property type="match status" value="1"/>
</dbReference>
<feature type="compositionally biased region" description="Basic and acidic residues" evidence="5">
    <location>
        <begin position="735"/>
        <end position="745"/>
    </location>
</feature>
<dbReference type="PANTHER" id="PTHR33546">
    <property type="entry name" value="LARGE, MULTIFUNCTIONAL SECRETED PROTEIN-RELATED"/>
    <property type="match status" value="1"/>
</dbReference>
<keyword evidence="3 4" id="KW-0408">Iron</keyword>
<dbReference type="InterPro" id="IPR011042">
    <property type="entry name" value="6-blade_b-propeller_TolB-like"/>
</dbReference>
<dbReference type="Gene3D" id="1.10.760.10">
    <property type="entry name" value="Cytochrome c-like domain"/>
    <property type="match status" value="1"/>
</dbReference>
<keyword evidence="8" id="KW-1185">Reference proteome</keyword>
<dbReference type="Gene3D" id="2.120.10.30">
    <property type="entry name" value="TolB, C-terminal domain"/>
    <property type="match status" value="1"/>
</dbReference>
<dbReference type="SUPFAM" id="SSF46626">
    <property type="entry name" value="Cytochrome c"/>
    <property type="match status" value="1"/>
</dbReference>